<name>A8FPI3_SHESH</name>
<dbReference type="OrthoDB" id="6272327at2"/>
<reference evidence="3 4" key="1">
    <citation type="submission" date="2007-08" db="EMBL/GenBank/DDBJ databases">
        <title>Complete sequence of Shewanella sediminis HAW-EB3.</title>
        <authorList>
            <consortium name="US DOE Joint Genome Institute"/>
            <person name="Copeland A."/>
            <person name="Lucas S."/>
            <person name="Lapidus A."/>
            <person name="Barry K."/>
            <person name="Glavina del Rio T."/>
            <person name="Dalin E."/>
            <person name="Tice H."/>
            <person name="Pitluck S."/>
            <person name="Chertkov O."/>
            <person name="Brettin T."/>
            <person name="Bruce D."/>
            <person name="Detter J.C."/>
            <person name="Han C."/>
            <person name="Schmutz J."/>
            <person name="Larimer F."/>
            <person name="Land M."/>
            <person name="Hauser L."/>
            <person name="Kyrpides N."/>
            <person name="Kim E."/>
            <person name="Zhao J.-S."/>
            <person name="Richardson P."/>
        </authorList>
    </citation>
    <scope>NUCLEOTIDE SEQUENCE [LARGE SCALE GENOMIC DNA]</scope>
    <source>
        <strain evidence="3 4">HAW-EB3</strain>
    </source>
</reference>
<dbReference type="AlphaFoldDB" id="A8FPI3"/>
<dbReference type="eggNOG" id="ENOG5032FZN">
    <property type="taxonomic scope" value="Bacteria"/>
</dbReference>
<dbReference type="KEGG" id="sse:Ssed_0143"/>
<protein>
    <submittedName>
        <fullName evidence="3">Uncharacterized protein</fullName>
    </submittedName>
</protein>
<organism evidence="3 4">
    <name type="scientific">Shewanella sediminis (strain HAW-EB3)</name>
    <dbReference type="NCBI Taxonomy" id="425104"/>
    <lineage>
        <taxon>Bacteria</taxon>
        <taxon>Pseudomonadati</taxon>
        <taxon>Pseudomonadota</taxon>
        <taxon>Gammaproteobacteria</taxon>
        <taxon>Alteromonadales</taxon>
        <taxon>Shewanellaceae</taxon>
        <taxon>Shewanella</taxon>
    </lineage>
</organism>
<keyword evidence="2" id="KW-1133">Transmembrane helix</keyword>
<dbReference type="Proteomes" id="UP000002015">
    <property type="component" value="Chromosome"/>
</dbReference>
<feature type="compositionally biased region" description="Basic residues" evidence="1">
    <location>
        <begin position="85"/>
        <end position="98"/>
    </location>
</feature>
<proteinExistence type="predicted"/>
<keyword evidence="2" id="KW-0472">Membrane</keyword>
<feature type="transmembrane region" description="Helical" evidence="2">
    <location>
        <begin position="6"/>
        <end position="30"/>
    </location>
</feature>
<dbReference type="RefSeq" id="WP_012004282.1">
    <property type="nucleotide sequence ID" value="NC_009831.1"/>
</dbReference>
<dbReference type="HOGENOM" id="CLU_129879_0_0_6"/>
<evidence type="ECO:0000256" key="2">
    <source>
        <dbReference type="SAM" id="Phobius"/>
    </source>
</evidence>
<sequence length="173" mass="19604" precursor="true">MSLLTQYTWFIKLATVASFSIIISVSTVSYSRADTKEPLPLGVVLDSEGNPISLPSRNQSALEFHSPTITKPHHNPGVNPVPNKRTSKKKARSKKLSRKQQLTSRAQIANDPSCRWLNSRMNKLEESLTSVGNRSANSYHKKELAVRNKEWKCMKCGAEGPEQKDYDRCQYRR</sequence>
<dbReference type="EMBL" id="CP000821">
    <property type="protein sequence ID" value="ABV34756.1"/>
    <property type="molecule type" value="Genomic_DNA"/>
</dbReference>
<dbReference type="STRING" id="425104.Ssed_0143"/>
<feature type="compositionally biased region" description="Low complexity" evidence="1">
    <location>
        <begin position="75"/>
        <end position="84"/>
    </location>
</feature>
<evidence type="ECO:0000313" key="3">
    <source>
        <dbReference type="EMBL" id="ABV34756.1"/>
    </source>
</evidence>
<accession>A8FPI3</accession>
<feature type="region of interest" description="Disordered" evidence="1">
    <location>
        <begin position="67"/>
        <end position="106"/>
    </location>
</feature>
<keyword evidence="4" id="KW-1185">Reference proteome</keyword>
<evidence type="ECO:0000313" key="4">
    <source>
        <dbReference type="Proteomes" id="UP000002015"/>
    </source>
</evidence>
<keyword evidence="2" id="KW-0812">Transmembrane</keyword>
<evidence type="ECO:0000256" key="1">
    <source>
        <dbReference type="SAM" id="MobiDB-lite"/>
    </source>
</evidence>
<gene>
    <name evidence="3" type="ordered locus">Ssed_0143</name>
</gene>